<dbReference type="PANTHER" id="PTHR43249:SF1">
    <property type="entry name" value="D-GLUCOSIDE 3-DEHYDROGENASE"/>
    <property type="match status" value="1"/>
</dbReference>
<organism evidence="3 4">
    <name type="scientific">Hydrogenispora ethanolica</name>
    <dbReference type="NCBI Taxonomy" id="1082276"/>
    <lineage>
        <taxon>Bacteria</taxon>
        <taxon>Bacillati</taxon>
        <taxon>Bacillota</taxon>
        <taxon>Hydrogenispora</taxon>
    </lineage>
</organism>
<evidence type="ECO:0000313" key="3">
    <source>
        <dbReference type="EMBL" id="TCL74288.1"/>
    </source>
</evidence>
<dbReference type="Proteomes" id="UP000295008">
    <property type="component" value="Unassembled WGS sequence"/>
</dbReference>
<reference evidence="3 4" key="1">
    <citation type="submission" date="2019-03" db="EMBL/GenBank/DDBJ databases">
        <title>Genomic Encyclopedia of Type Strains, Phase IV (KMG-IV): sequencing the most valuable type-strain genomes for metagenomic binning, comparative biology and taxonomic classification.</title>
        <authorList>
            <person name="Goeker M."/>
        </authorList>
    </citation>
    <scope>NUCLEOTIDE SEQUENCE [LARGE SCALE GENOMIC DNA]</scope>
    <source>
        <strain evidence="3 4">LX-B</strain>
    </source>
</reference>
<dbReference type="InterPro" id="IPR000683">
    <property type="entry name" value="Gfo/Idh/MocA-like_OxRdtase_N"/>
</dbReference>
<dbReference type="PANTHER" id="PTHR43249">
    <property type="entry name" value="UDP-N-ACETYL-2-AMINO-2-DEOXY-D-GLUCURONATE OXIDASE"/>
    <property type="match status" value="1"/>
</dbReference>
<keyword evidence="4" id="KW-1185">Reference proteome</keyword>
<dbReference type="EMBL" id="SLUN01000004">
    <property type="protein sequence ID" value="TCL74288.1"/>
    <property type="molecule type" value="Genomic_DNA"/>
</dbReference>
<dbReference type="Gene3D" id="3.40.50.720">
    <property type="entry name" value="NAD(P)-binding Rossmann-like Domain"/>
    <property type="match status" value="1"/>
</dbReference>
<gene>
    <name evidence="3" type="ORF">EDC14_1004226</name>
</gene>
<dbReference type="InterPro" id="IPR052515">
    <property type="entry name" value="Gfo/Idh/MocA_Oxidoreductase"/>
</dbReference>
<feature type="domain" description="Gfo/Idh/MocA-like oxidoreductase N-terminal" evidence="1">
    <location>
        <begin position="5"/>
        <end position="119"/>
    </location>
</feature>
<evidence type="ECO:0000313" key="4">
    <source>
        <dbReference type="Proteomes" id="UP000295008"/>
    </source>
</evidence>
<evidence type="ECO:0000259" key="1">
    <source>
        <dbReference type="Pfam" id="PF01408"/>
    </source>
</evidence>
<dbReference type="AlphaFoldDB" id="A0A4R1S4X4"/>
<dbReference type="SUPFAM" id="SSF51735">
    <property type="entry name" value="NAD(P)-binding Rossmann-fold domains"/>
    <property type="match status" value="1"/>
</dbReference>
<dbReference type="Gene3D" id="3.30.360.10">
    <property type="entry name" value="Dihydrodipicolinate Reductase, domain 2"/>
    <property type="match status" value="1"/>
</dbReference>
<accession>A0A4R1S4X4</accession>
<dbReference type="InterPro" id="IPR036291">
    <property type="entry name" value="NAD(P)-bd_dom_sf"/>
</dbReference>
<dbReference type="Pfam" id="PF22725">
    <property type="entry name" value="GFO_IDH_MocA_C3"/>
    <property type="match status" value="1"/>
</dbReference>
<dbReference type="OrthoDB" id="9783105at2"/>
<protein>
    <submittedName>
        <fullName evidence="3">Putative dehydrogenase</fullName>
    </submittedName>
</protein>
<proteinExistence type="predicted"/>
<dbReference type="InterPro" id="IPR055170">
    <property type="entry name" value="GFO_IDH_MocA-like_dom"/>
</dbReference>
<evidence type="ECO:0000259" key="2">
    <source>
        <dbReference type="Pfam" id="PF22725"/>
    </source>
</evidence>
<feature type="domain" description="GFO/IDH/MocA-like oxidoreductase" evidence="2">
    <location>
        <begin position="132"/>
        <end position="254"/>
    </location>
</feature>
<dbReference type="RefSeq" id="WP_132013273.1">
    <property type="nucleotide sequence ID" value="NZ_SLUN01000004.1"/>
</dbReference>
<dbReference type="SUPFAM" id="SSF55347">
    <property type="entry name" value="Glyceraldehyde-3-phosphate dehydrogenase-like, C-terminal domain"/>
    <property type="match status" value="1"/>
</dbReference>
<dbReference type="Pfam" id="PF01408">
    <property type="entry name" value="GFO_IDH_MocA"/>
    <property type="match status" value="1"/>
</dbReference>
<dbReference type="GO" id="GO:0000166">
    <property type="term" value="F:nucleotide binding"/>
    <property type="evidence" value="ECO:0007669"/>
    <property type="project" value="InterPro"/>
</dbReference>
<sequence>MLPLNSAIIGCGAIFPMHAEALRQLPAARLAAVVDIDKTRAAAAAEQYDCRSYADYREMLQDETIQVVHICTPHYLHAEMALAALRRGKHVLTEKPMAIELADAAAMIRTARETGRQLGICFQNRYNATSLRIKALLDSGAAGKLIRARGSVRWHRDEAYYRSGDWRGTWAMEGGGVLINQAIHTLDLLQWFGGPIRDIRGEIATTGLQGVIEVEDTAQAAITFQNGAVATFSATNCHPVNDPVEIELECERLTLKLADGLTIETRDGQIERVEEINTATGEKSYWGMSHAVLIGHFYHCLETGQSFPIAGEDGLTALQMVLAIYRSSREQRAIPWEELALAAG</sequence>
<name>A0A4R1S4X4_HYDET</name>
<comment type="caution">
    <text evidence="3">The sequence shown here is derived from an EMBL/GenBank/DDBJ whole genome shotgun (WGS) entry which is preliminary data.</text>
</comment>